<gene>
    <name evidence="2" type="ORF">E5676_scaffold265G001210</name>
</gene>
<proteinExistence type="predicted"/>
<feature type="region of interest" description="Disordered" evidence="1">
    <location>
        <begin position="164"/>
        <end position="187"/>
    </location>
</feature>
<comment type="caution">
    <text evidence="2">The sequence shown here is derived from an EMBL/GenBank/DDBJ whole genome shotgun (WGS) entry which is preliminary data.</text>
</comment>
<protein>
    <submittedName>
        <fullName evidence="2">Gag-pol polyprotein</fullName>
    </submittedName>
</protein>
<organism evidence="2 3">
    <name type="scientific">Cucumis melo var. makuwa</name>
    <name type="common">Oriental melon</name>
    <dbReference type="NCBI Taxonomy" id="1194695"/>
    <lineage>
        <taxon>Eukaryota</taxon>
        <taxon>Viridiplantae</taxon>
        <taxon>Streptophyta</taxon>
        <taxon>Embryophyta</taxon>
        <taxon>Tracheophyta</taxon>
        <taxon>Spermatophyta</taxon>
        <taxon>Magnoliopsida</taxon>
        <taxon>eudicotyledons</taxon>
        <taxon>Gunneridae</taxon>
        <taxon>Pentapetalae</taxon>
        <taxon>rosids</taxon>
        <taxon>fabids</taxon>
        <taxon>Cucurbitales</taxon>
        <taxon>Cucurbitaceae</taxon>
        <taxon>Benincaseae</taxon>
        <taxon>Cucumis</taxon>
    </lineage>
</organism>
<dbReference type="Proteomes" id="UP000321947">
    <property type="component" value="Unassembled WGS sequence"/>
</dbReference>
<dbReference type="EMBL" id="SSTD01012952">
    <property type="protein sequence ID" value="TYK07986.1"/>
    <property type="molecule type" value="Genomic_DNA"/>
</dbReference>
<feature type="compositionally biased region" description="Basic and acidic residues" evidence="1">
    <location>
        <begin position="165"/>
        <end position="174"/>
    </location>
</feature>
<sequence>MILVETKPSPKGVMRREVAKPLKVKKSIVGSFRLEEVQPSGEKREAPRAIIARKVKIEKCLFPFDEATGTFLEEHGLIRRRYHNSQYDLSNDAETTGQVLITQPVKRQTKEALQTIEYLGAKVQPEKSRLKTRPRCHRRNLSTPHLLKGRPLLVCQALNPRKKPRVDTTIDPKPLKVINSPRQPNLPPPEVYKPPPTHAAVFTEVAGCKSTEIIREGPLASRLPVLDGKKYSYWKPRMILFIKTLDGRAWRALVAGWDPPMITVDGVFIPKSDVDWTNTKEQAYVGNDRALNAIFNDVDLNVFKLVNSCSYAKEA</sequence>
<accession>A0A5D3CC89</accession>
<name>A0A5D3CC89_CUCMM</name>
<evidence type="ECO:0000313" key="2">
    <source>
        <dbReference type="EMBL" id="TYK07986.1"/>
    </source>
</evidence>
<evidence type="ECO:0000256" key="1">
    <source>
        <dbReference type="SAM" id="MobiDB-lite"/>
    </source>
</evidence>
<dbReference type="AlphaFoldDB" id="A0A5D3CC89"/>
<evidence type="ECO:0000313" key="3">
    <source>
        <dbReference type="Proteomes" id="UP000321947"/>
    </source>
</evidence>
<reference evidence="2 3" key="1">
    <citation type="submission" date="2019-08" db="EMBL/GenBank/DDBJ databases">
        <title>Draft genome sequences of two oriental melons (Cucumis melo L. var makuwa).</title>
        <authorList>
            <person name="Kwon S.-Y."/>
        </authorList>
    </citation>
    <scope>NUCLEOTIDE SEQUENCE [LARGE SCALE GENOMIC DNA]</scope>
    <source>
        <strain evidence="3">cv. Chang Bougi</strain>
        <tissue evidence="2">Leaf</tissue>
    </source>
</reference>